<dbReference type="RefSeq" id="WP_084905518.1">
    <property type="nucleotide sequence ID" value="NZ_CP020737.1"/>
</dbReference>
<organism evidence="2 3">
    <name type="scientific">Burkholderia ubonensis subsp. mesacidophila</name>
    <dbReference type="NCBI Taxonomy" id="265293"/>
    <lineage>
        <taxon>Bacteria</taxon>
        <taxon>Pseudomonadati</taxon>
        <taxon>Pseudomonadota</taxon>
        <taxon>Betaproteobacteria</taxon>
        <taxon>Burkholderiales</taxon>
        <taxon>Burkholderiaceae</taxon>
        <taxon>Burkholderia</taxon>
        <taxon>Burkholderia cepacia complex</taxon>
    </lineage>
</organism>
<dbReference type="GeneID" id="69002002"/>
<evidence type="ECO:0000313" key="3">
    <source>
        <dbReference type="Proteomes" id="UP000217994"/>
    </source>
</evidence>
<evidence type="ECO:0000313" key="2">
    <source>
        <dbReference type="EMBL" id="PCE31556.1"/>
    </source>
</evidence>
<name>A0A2A4FGK1_9BURK</name>
<proteinExistence type="predicted"/>
<dbReference type="Proteomes" id="UP000217994">
    <property type="component" value="Unassembled WGS sequence"/>
</dbReference>
<sequence length="290" mass="32857">MSAPYLDPVLFIDDGEAYGLDCKRFPYLYNNQGRCEQYAEPRGSEIALAPEDPQLDMGAKYAGIGWREKRIPTRDGGYMIKEFDFHAELVEYQPLWATQATAQAFGMTLLRAGECIRFQYDGLVCGQYTYGQWASYQSPYLELGRRRELLTYNPTDLEYHDFPHVFFSRHRSLPLVISVARWRPYAHEISLADLWLAPGDALVLPPQRFPEPLAPGASKHDAWMAVANLHGNRNSALACRFQGGENRLLTETILGNAALMQAPATRPHYHEEQTPTRHTEPARTGARPAP</sequence>
<reference evidence="2 3" key="1">
    <citation type="submission" date="2017-01" db="EMBL/GenBank/DDBJ databases">
        <title>Whole-Genome Shotgun Sequencing of Two beta-Proteobacterial Species in Search of the Bulgecin Biosynthetic Cluster.</title>
        <authorList>
            <person name="Horsman M.E."/>
            <person name="Marous D.R."/>
            <person name="Li R."/>
            <person name="Oliver R.A."/>
            <person name="Byun B."/>
            <person name="Emrich S.J."/>
            <person name="Boggess B."/>
            <person name="Townsend C.A."/>
            <person name="Mobashery S."/>
        </authorList>
    </citation>
    <scope>NUCLEOTIDE SEQUENCE [LARGE SCALE GENOMIC DNA]</scope>
    <source>
        <strain evidence="2 3">ATCC 31433</strain>
    </source>
</reference>
<accession>A0A2A4FGK1</accession>
<dbReference type="AlphaFoldDB" id="A0A2A4FGK1"/>
<feature type="compositionally biased region" description="Basic and acidic residues" evidence="1">
    <location>
        <begin position="268"/>
        <end position="281"/>
    </location>
</feature>
<protein>
    <submittedName>
        <fullName evidence="2">Uncharacterized protein</fullName>
    </submittedName>
</protein>
<feature type="region of interest" description="Disordered" evidence="1">
    <location>
        <begin position="265"/>
        <end position="290"/>
    </location>
</feature>
<gene>
    <name evidence="2" type="ORF">BZL54_14910</name>
</gene>
<evidence type="ECO:0000256" key="1">
    <source>
        <dbReference type="SAM" id="MobiDB-lite"/>
    </source>
</evidence>
<comment type="caution">
    <text evidence="2">The sequence shown here is derived from an EMBL/GenBank/DDBJ whole genome shotgun (WGS) entry which is preliminary data.</text>
</comment>
<dbReference type="EMBL" id="MTZU01000042">
    <property type="protein sequence ID" value="PCE31556.1"/>
    <property type="molecule type" value="Genomic_DNA"/>
</dbReference>